<evidence type="ECO:0000313" key="3">
    <source>
        <dbReference type="EMBL" id="MFC0409026.1"/>
    </source>
</evidence>
<evidence type="ECO:0000256" key="1">
    <source>
        <dbReference type="ARBA" id="ARBA00022679"/>
    </source>
</evidence>
<comment type="caution">
    <text evidence="3">The sequence shown here is derived from an EMBL/GenBank/DDBJ whole genome shotgun (WGS) entry which is preliminary data.</text>
</comment>
<dbReference type="SUPFAM" id="SSF53901">
    <property type="entry name" value="Thiolase-like"/>
    <property type="match status" value="2"/>
</dbReference>
<dbReference type="EC" id="2.3.1.179" evidence="3"/>
<dbReference type="RefSeq" id="WP_377044779.1">
    <property type="nucleotide sequence ID" value="NZ_JBHLUN010000008.1"/>
</dbReference>
<evidence type="ECO:0000313" key="4">
    <source>
        <dbReference type="Proteomes" id="UP001589865"/>
    </source>
</evidence>
<proteinExistence type="predicted"/>
<dbReference type="Pfam" id="PF00109">
    <property type="entry name" value="ketoacyl-synt"/>
    <property type="match status" value="1"/>
</dbReference>
<gene>
    <name evidence="3" type="ORF">ACFFGY_12255</name>
</gene>
<dbReference type="InterPro" id="IPR016039">
    <property type="entry name" value="Thiolase-like"/>
</dbReference>
<sequence>MATATNRDVVITGIGLVTSLGEGRDAHWDTLRAPGRHAVVDETGFAPWPVHPLPALDLDRQIPKRGDQRQMEPWQRLNTYAAGLALDDAGARDLVADMHLMVAAGGGERDLPLDEQVTAALAEADGAEAAGNGARLNEMLATGLRPTLFLAQLSNLVAGNISIVHGVTGSSRTFMGEESAAADALRIARARIAEGRGEIALVGGGFVGSRWDMLVLFRGGDGLWEGPFQPLSGRGEGGMVLGGMSAYLVLEAAEHARARGARVLARLDAVATDATHRTAPGESATAAEALLARVGGPAPAVISGTPGTPSAWAEEERFLQTLGGAAIRRSGSLLGHGVEASFPVNVALAALALSRGGFYPAMDPADAGEAAAPDRILVTGFGQWRGEALASISRPDTARPDTESPA</sequence>
<dbReference type="Proteomes" id="UP001589865">
    <property type="component" value="Unassembled WGS sequence"/>
</dbReference>
<dbReference type="PANTHER" id="PTHR11712:SF336">
    <property type="entry name" value="3-OXOACYL-[ACYL-CARRIER-PROTEIN] SYNTHASE, MITOCHONDRIAL"/>
    <property type="match status" value="1"/>
</dbReference>
<reference evidence="3 4" key="1">
    <citation type="submission" date="2024-09" db="EMBL/GenBank/DDBJ databases">
        <authorList>
            <person name="Sun Q."/>
            <person name="Mori K."/>
        </authorList>
    </citation>
    <scope>NUCLEOTIDE SEQUENCE [LARGE SCALE GENOMIC DNA]</scope>
    <source>
        <strain evidence="3 4">TBRC 5777</strain>
    </source>
</reference>
<accession>A0ABV6JTG5</accession>
<dbReference type="PANTHER" id="PTHR11712">
    <property type="entry name" value="POLYKETIDE SYNTHASE-RELATED"/>
    <property type="match status" value="1"/>
</dbReference>
<feature type="domain" description="Beta-ketoacyl synthase-like N-terminal" evidence="2">
    <location>
        <begin position="7"/>
        <end position="255"/>
    </location>
</feature>
<keyword evidence="1 3" id="KW-0808">Transferase</keyword>
<name>A0ABV6JTG5_9PROT</name>
<evidence type="ECO:0000259" key="2">
    <source>
        <dbReference type="Pfam" id="PF00109"/>
    </source>
</evidence>
<organism evidence="3 4">
    <name type="scientific">Roseomonas elaeocarpi</name>
    <dbReference type="NCBI Taxonomy" id="907779"/>
    <lineage>
        <taxon>Bacteria</taxon>
        <taxon>Pseudomonadati</taxon>
        <taxon>Pseudomonadota</taxon>
        <taxon>Alphaproteobacteria</taxon>
        <taxon>Acetobacterales</taxon>
        <taxon>Roseomonadaceae</taxon>
        <taxon>Roseomonas</taxon>
    </lineage>
</organism>
<dbReference type="InterPro" id="IPR014030">
    <property type="entry name" value="Ketoacyl_synth_N"/>
</dbReference>
<keyword evidence="3" id="KW-0012">Acyltransferase</keyword>
<protein>
    <submittedName>
        <fullName evidence="3">Beta-ketoacyl-ACP synthase</fullName>
        <ecNumber evidence="3">2.3.1.179</ecNumber>
    </submittedName>
</protein>
<dbReference type="InterPro" id="IPR000794">
    <property type="entry name" value="Beta-ketoacyl_synthase"/>
</dbReference>
<keyword evidence="4" id="KW-1185">Reference proteome</keyword>
<dbReference type="EMBL" id="JBHLUN010000008">
    <property type="protein sequence ID" value="MFC0409026.1"/>
    <property type="molecule type" value="Genomic_DNA"/>
</dbReference>
<dbReference type="NCBIfam" id="NF005084">
    <property type="entry name" value="PRK06519.1"/>
    <property type="match status" value="1"/>
</dbReference>
<dbReference type="Gene3D" id="3.40.47.10">
    <property type="match status" value="1"/>
</dbReference>
<dbReference type="GO" id="GO:0004315">
    <property type="term" value="F:3-oxoacyl-[acyl-carrier-protein] synthase activity"/>
    <property type="evidence" value="ECO:0007669"/>
    <property type="project" value="UniProtKB-EC"/>
</dbReference>